<organism evidence="1 2">
    <name type="scientific">Sphaerisporangium melleum</name>
    <dbReference type="NCBI Taxonomy" id="321316"/>
    <lineage>
        <taxon>Bacteria</taxon>
        <taxon>Bacillati</taxon>
        <taxon>Actinomycetota</taxon>
        <taxon>Actinomycetes</taxon>
        <taxon>Streptosporangiales</taxon>
        <taxon>Streptosporangiaceae</taxon>
        <taxon>Sphaerisporangium</taxon>
    </lineage>
</organism>
<reference evidence="1" key="2">
    <citation type="submission" date="2020-09" db="EMBL/GenBank/DDBJ databases">
        <authorList>
            <person name="Sun Q."/>
            <person name="Ohkuma M."/>
        </authorList>
    </citation>
    <scope>NUCLEOTIDE SEQUENCE</scope>
    <source>
        <strain evidence="1">JCM 13064</strain>
    </source>
</reference>
<accession>A0A917QP89</accession>
<evidence type="ECO:0000313" key="1">
    <source>
        <dbReference type="EMBL" id="GGK62146.1"/>
    </source>
</evidence>
<protein>
    <submittedName>
        <fullName evidence="1">Uncharacterized protein</fullName>
    </submittedName>
</protein>
<reference evidence="1" key="1">
    <citation type="journal article" date="2014" name="Int. J. Syst. Evol. Microbiol.">
        <title>Complete genome sequence of Corynebacterium casei LMG S-19264T (=DSM 44701T), isolated from a smear-ripened cheese.</title>
        <authorList>
            <consortium name="US DOE Joint Genome Institute (JGI-PGF)"/>
            <person name="Walter F."/>
            <person name="Albersmeier A."/>
            <person name="Kalinowski J."/>
            <person name="Ruckert C."/>
        </authorList>
    </citation>
    <scope>NUCLEOTIDE SEQUENCE</scope>
    <source>
        <strain evidence="1">JCM 13064</strain>
    </source>
</reference>
<keyword evidence="2" id="KW-1185">Reference proteome</keyword>
<gene>
    <name evidence="1" type="ORF">GCM10007964_01670</name>
</gene>
<dbReference type="AlphaFoldDB" id="A0A917QP89"/>
<proteinExistence type="predicted"/>
<name>A0A917QP89_9ACTN</name>
<evidence type="ECO:0000313" key="2">
    <source>
        <dbReference type="Proteomes" id="UP000645217"/>
    </source>
</evidence>
<sequence length="198" mass="21972">MNAKQQALKVAAARALSDIVAEGYERIRKEAEPVFAELRKDSGTKSLDVEMPDGTVLGPLSILAGPATRKYRMSTLAAIVANDDPDELVEELRPEALTDPDLIEFVRDHMPHLLYRKIRDAHLKSLFKKTDSNGYLKDAAGTRIQVADVTRQEPTGEFRYKPDEGARAVVWKAWEAGELQPLIGDLLKPAIEAGEQHD</sequence>
<comment type="caution">
    <text evidence="1">The sequence shown here is derived from an EMBL/GenBank/DDBJ whole genome shotgun (WGS) entry which is preliminary data.</text>
</comment>
<dbReference type="RefSeq" id="WP_189160965.1">
    <property type="nucleotide sequence ID" value="NZ_BMNT01000001.1"/>
</dbReference>
<dbReference type="Proteomes" id="UP000645217">
    <property type="component" value="Unassembled WGS sequence"/>
</dbReference>
<dbReference type="EMBL" id="BMNT01000001">
    <property type="protein sequence ID" value="GGK62146.1"/>
    <property type="molecule type" value="Genomic_DNA"/>
</dbReference>